<feature type="non-terminal residue" evidence="1">
    <location>
        <position position="210"/>
    </location>
</feature>
<dbReference type="Proteomes" id="UP000789759">
    <property type="component" value="Unassembled WGS sequence"/>
</dbReference>
<evidence type="ECO:0000313" key="2">
    <source>
        <dbReference type="Proteomes" id="UP000789759"/>
    </source>
</evidence>
<organism evidence="1 2">
    <name type="scientific">Cetraspora pellucida</name>
    <dbReference type="NCBI Taxonomy" id="1433469"/>
    <lineage>
        <taxon>Eukaryota</taxon>
        <taxon>Fungi</taxon>
        <taxon>Fungi incertae sedis</taxon>
        <taxon>Mucoromycota</taxon>
        <taxon>Glomeromycotina</taxon>
        <taxon>Glomeromycetes</taxon>
        <taxon>Diversisporales</taxon>
        <taxon>Gigasporaceae</taxon>
        <taxon>Cetraspora</taxon>
    </lineage>
</organism>
<dbReference type="AlphaFoldDB" id="A0A9N9NHL5"/>
<dbReference type="EMBL" id="CAJVQA010014911">
    <property type="protein sequence ID" value="CAG8733882.1"/>
    <property type="molecule type" value="Genomic_DNA"/>
</dbReference>
<sequence length="210" mass="24271">LSTEDFNKQWALVNNFWTKYNSYILNNGDERKTFVCRLSKPHESSGRKENVLSEKLRITWKNPAINCEARIRITWLAASNMVRIERVSGTSDHSHSMKENNMRKRSKFIKDMIGNEAIKDYKLSTIADVIRKEASKLCEDSGIKYLKTKKVANIKQKLVEPMNSHLVGDANLKPDILNTIKFLIENNYQVESFQKQGSLEHLQGLCFANF</sequence>
<reference evidence="1" key="1">
    <citation type="submission" date="2021-06" db="EMBL/GenBank/DDBJ databases">
        <authorList>
            <person name="Kallberg Y."/>
            <person name="Tangrot J."/>
            <person name="Rosling A."/>
        </authorList>
    </citation>
    <scope>NUCLEOTIDE SEQUENCE</scope>
    <source>
        <strain evidence="1">FL966</strain>
    </source>
</reference>
<keyword evidence="2" id="KW-1185">Reference proteome</keyword>
<protein>
    <submittedName>
        <fullName evidence="1">14597_t:CDS:1</fullName>
    </submittedName>
</protein>
<dbReference type="OrthoDB" id="2432083at2759"/>
<evidence type="ECO:0000313" key="1">
    <source>
        <dbReference type="EMBL" id="CAG8733882.1"/>
    </source>
</evidence>
<proteinExistence type="predicted"/>
<name>A0A9N9NHL5_9GLOM</name>
<accession>A0A9N9NHL5</accession>
<gene>
    <name evidence="1" type="ORF">CPELLU_LOCUS13665</name>
</gene>
<comment type="caution">
    <text evidence="1">The sequence shown here is derived from an EMBL/GenBank/DDBJ whole genome shotgun (WGS) entry which is preliminary data.</text>
</comment>